<dbReference type="InterPro" id="IPR026350">
    <property type="entry name" value="GxxExxY"/>
</dbReference>
<comment type="caution">
    <text evidence="1">The sequence shown here is derived from an EMBL/GenBank/DDBJ whole genome shotgun (WGS) entry which is preliminary data.</text>
</comment>
<dbReference type="Proteomes" id="UP000533639">
    <property type="component" value="Unassembled WGS sequence"/>
</dbReference>
<dbReference type="Pfam" id="PF13366">
    <property type="entry name" value="PDDEXK_3"/>
    <property type="match status" value="1"/>
</dbReference>
<gene>
    <name evidence="1" type="ORF">FLAPXU55_00314</name>
</gene>
<accession>A0A9N8IYC0</accession>
<dbReference type="EMBL" id="CAIJDE010000017">
    <property type="protein sequence ID" value="CAC9972638.1"/>
    <property type="molecule type" value="Genomic_DNA"/>
</dbReference>
<dbReference type="NCBIfam" id="TIGR04256">
    <property type="entry name" value="GxxExxY"/>
    <property type="match status" value="1"/>
</dbReference>
<sequence>MTENEISNIIIGLAIEIHRKLGPGLLENVYKECLFYKITQRGFLVDKEKSMPLTFEEVQLDCGYRIDLLVENKFIIEIKSVESLSVNHLAQTLTYLRLGNYKLGLLINFNETLLKNGIRRVVNNL</sequence>
<dbReference type="InterPro" id="IPR011604">
    <property type="entry name" value="PDDEXK-like_dom_sf"/>
</dbReference>
<name>A0A9N8IYC0_9FLAO</name>
<evidence type="ECO:0000313" key="2">
    <source>
        <dbReference type="Proteomes" id="UP000533639"/>
    </source>
</evidence>
<proteinExistence type="predicted"/>
<organism evidence="1 2">
    <name type="scientific">Flavobacterium panici</name>
    <dbReference type="NCBI Taxonomy" id="2654843"/>
    <lineage>
        <taxon>Bacteria</taxon>
        <taxon>Pseudomonadati</taxon>
        <taxon>Bacteroidota</taxon>
        <taxon>Flavobacteriia</taxon>
        <taxon>Flavobacteriales</taxon>
        <taxon>Flavobacteriaceae</taxon>
        <taxon>Flavobacterium</taxon>
    </lineage>
</organism>
<dbReference type="RefSeq" id="WP_180856257.1">
    <property type="nucleotide sequence ID" value="NZ_CAIJDE010000017.1"/>
</dbReference>
<dbReference type="AlphaFoldDB" id="A0A9N8IYC0"/>
<protein>
    <submittedName>
        <fullName evidence="1">GxxExxY protein</fullName>
    </submittedName>
</protein>
<dbReference type="Gene3D" id="3.90.320.10">
    <property type="match status" value="1"/>
</dbReference>
<keyword evidence="2" id="KW-1185">Reference proteome</keyword>
<evidence type="ECO:0000313" key="1">
    <source>
        <dbReference type="EMBL" id="CAC9972638.1"/>
    </source>
</evidence>
<reference evidence="1 2" key="1">
    <citation type="submission" date="2020-06" db="EMBL/GenBank/DDBJ databases">
        <authorList>
            <person name="Criscuolo A."/>
        </authorList>
    </citation>
    <scope>NUCLEOTIDE SEQUENCE [LARGE SCALE GENOMIC DNA]</scope>
    <source>
        <strain evidence="1">PXU-55</strain>
    </source>
</reference>